<dbReference type="AlphaFoldDB" id="A0A938BKL6"/>
<dbReference type="Gene3D" id="2.40.160.10">
    <property type="entry name" value="Porin"/>
    <property type="match status" value="1"/>
</dbReference>
<accession>A0A938BKL6</accession>
<organism evidence="2 3">
    <name type="scientific">Candidatus Tanganyikabacteria bacterium</name>
    <dbReference type="NCBI Taxonomy" id="2961651"/>
    <lineage>
        <taxon>Bacteria</taxon>
        <taxon>Bacillati</taxon>
        <taxon>Candidatus Sericytochromatia</taxon>
        <taxon>Candidatus Tanganyikabacteria</taxon>
    </lineage>
</organism>
<dbReference type="InterPro" id="IPR023614">
    <property type="entry name" value="Porin_dom_sf"/>
</dbReference>
<reference evidence="2 3" key="1">
    <citation type="submission" date="2019-03" db="EMBL/GenBank/DDBJ databases">
        <title>Lake Tanganyika Metagenome-Assembled Genomes (MAGs).</title>
        <authorList>
            <person name="Tran P."/>
        </authorList>
    </citation>
    <scope>NUCLEOTIDE SEQUENCE [LARGE SCALE GENOMIC DNA]</scope>
    <source>
        <strain evidence="2">K_DeepCast_65m_m2_236</strain>
    </source>
</reference>
<feature type="signal peptide" evidence="1">
    <location>
        <begin position="1"/>
        <end position="31"/>
    </location>
</feature>
<proteinExistence type="predicted"/>
<feature type="chain" id="PRO_5037230158" description="Porin" evidence="1">
    <location>
        <begin position="32"/>
        <end position="384"/>
    </location>
</feature>
<evidence type="ECO:0000256" key="1">
    <source>
        <dbReference type="SAM" id="SignalP"/>
    </source>
</evidence>
<name>A0A938BKL6_9BACT</name>
<dbReference type="InterPro" id="IPR010870">
    <property type="entry name" value="Porin_O/P"/>
</dbReference>
<protein>
    <recommendedName>
        <fullName evidence="4">Porin</fullName>
    </recommendedName>
</protein>
<dbReference type="Pfam" id="PF07396">
    <property type="entry name" value="Porin_O_P"/>
    <property type="match status" value="1"/>
</dbReference>
<gene>
    <name evidence="2" type="ORF">FJZ00_04345</name>
</gene>
<keyword evidence="1" id="KW-0732">Signal</keyword>
<dbReference type="Proteomes" id="UP000703893">
    <property type="component" value="Unassembled WGS sequence"/>
</dbReference>
<evidence type="ECO:0000313" key="3">
    <source>
        <dbReference type="Proteomes" id="UP000703893"/>
    </source>
</evidence>
<comment type="caution">
    <text evidence="2">The sequence shown here is derived from an EMBL/GenBank/DDBJ whole genome shotgun (WGS) entry which is preliminary data.</text>
</comment>
<dbReference type="EMBL" id="VGJX01000191">
    <property type="protein sequence ID" value="MBM3274356.1"/>
    <property type="molecule type" value="Genomic_DNA"/>
</dbReference>
<evidence type="ECO:0008006" key="4">
    <source>
        <dbReference type="Google" id="ProtNLM"/>
    </source>
</evidence>
<sequence length="384" mass="39669">MTFPQEVDIRVVSAGLVSAAMALCAAESAWAAKPMTAPKIRVGLQTTANWDALGDLGYSQASLGRGAFPKSGFRLKGLKIVLSGDATENLGYYVMLDPANLLTGSNLSVQSTPAGGTIGNTVSSTFGIVNQAYGIFDAGLARLMVGQMKVPASAEWLVSALNGPTVESSVFASGANSGDFGAVNDVGALASVGSGGPIALAAGIFNGSGGNIAASSPKKIAVTRIDFKPLETFKLGASYLYGFKQGANAAAGPLFRNRHGADLEIALAPLKLNAEALFGVDDGKAESPKFGWYGMATFTANADHDFLAKFEGWNPNYATGLTGPASLQQYSALLGWTWSLGAPQTKFQLNYVHDFLPSALGGTVAGFLPDGANDRILSQLQVVL</sequence>
<evidence type="ECO:0000313" key="2">
    <source>
        <dbReference type="EMBL" id="MBM3274356.1"/>
    </source>
</evidence>